<dbReference type="SMART" id="SM00409">
    <property type="entry name" value="IG"/>
    <property type="match status" value="3"/>
</dbReference>
<dbReference type="SUPFAM" id="SSF48726">
    <property type="entry name" value="Immunoglobulin"/>
    <property type="match status" value="3"/>
</dbReference>
<dbReference type="PANTHER" id="PTHR21063">
    <property type="entry name" value="LFA-3"/>
    <property type="match status" value="1"/>
</dbReference>
<dbReference type="InterPro" id="IPR003599">
    <property type="entry name" value="Ig_sub"/>
</dbReference>
<evidence type="ECO:0000313" key="2">
    <source>
        <dbReference type="EMBL" id="KAL0153150.1"/>
    </source>
</evidence>
<feature type="non-terminal residue" evidence="2">
    <location>
        <position position="322"/>
    </location>
</feature>
<dbReference type="Pfam" id="PF07686">
    <property type="entry name" value="V-set"/>
    <property type="match status" value="2"/>
</dbReference>
<comment type="caution">
    <text evidence="2">The sequence shown here is derived from an EMBL/GenBank/DDBJ whole genome shotgun (WGS) entry which is preliminary data.</text>
</comment>
<evidence type="ECO:0000259" key="1">
    <source>
        <dbReference type="SMART" id="SM00409"/>
    </source>
</evidence>
<keyword evidence="3" id="KW-1185">Reference proteome</keyword>
<dbReference type="InterPro" id="IPR013783">
    <property type="entry name" value="Ig-like_fold"/>
</dbReference>
<proteinExistence type="predicted"/>
<evidence type="ECO:0000313" key="3">
    <source>
        <dbReference type="Proteomes" id="UP001529510"/>
    </source>
</evidence>
<feature type="domain" description="Immunoglobulin" evidence="1">
    <location>
        <begin position="219"/>
        <end position="322"/>
    </location>
</feature>
<dbReference type="EMBL" id="JAMKFB020000135">
    <property type="protein sequence ID" value="KAL0153150.1"/>
    <property type="molecule type" value="Genomic_DNA"/>
</dbReference>
<dbReference type="PANTHER" id="PTHR21063:SF4">
    <property type="entry name" value="CD48 ANTIGEN-RELATED"/>
    <property type="match status" value="1"/>
</dbReference>
<accession>A0ABD0MVX9</accession>
<dbReference type="Proteomes" id="UP001529510">
    <property type="component" value="Unassembled WGS sequence"/>
</dbReference>
<feature type="domain" description="Immunoglobulin" evidence="1">
    <location>
        <begin position="1"/>
        <end position="99"/>
    </location>
</feature>
<reference evidence="2 3" key="1">
    <citation type="submission" date="2024-05" db="EMBL/GenBank/DDBJ databases">
        <title>Genome sequencing and assembly of Indian major carp, Cirrhinus mrigala (Hamilton, 1822).</title>
        <authorList>
            <person name="Mohindra V."/>
            <person name="Chowdhury L.M."/>
            <person name="Lal K."/>
            <person name="Jena J.K."/>
        </authorList>
    </citation>
    <scope>NUCLEOTIDE SEQUENCE [LARGE SCALE GENOMIC DNA]</scope>
    <source>
        <strain evidence="2">CM1030</strain>
        <tissue evidence="2">Blood</tissue>
    </source>
</reference>
<gene>
    <name evidence="2" type="ORF">M9458_051546</name>
</gene>
<name>A0ABD0MVX9_CIRMR</name>
<dbReference type="Gene3D" id="2.60.40.10">
    <property type="entry name" value="Immunoglobulins"/>
    <property type="match status" value="3"/>
</dbReference>
<dbReference type="AlphaFoldDB" id="A0ABD0MVX9"/>
<sequence>MEGDSVTLQTGIKTKQQERIEWYFNGFQIATITGDLHYICTDVQCKDGDERFRDRLKLDHQTGSLTITNIRSTDSGLYQLQINSRRGHISTKIFIVAVSGFLGVGGDGLSAFVVEEDSVTLHSDIKTNQQTFIKWFMNGIRIAVITGDLSYICTDVQCNEGTERFRNRLKLDHKTGSLTITNITNTDSGFYRLEISSDTSEITFGVEVHNFSAAKRDEIKRKSAKEGESVTLDTRLIKTPHHSLSWYFNDTRIAEISGNQSKFCTDVQCEDGNERFRNRLKVDHSSGSLTITNSRITDSGDYQLNITSRRISIIRRFSVSVI</sequence>
<feature type="domain" description="Immunoglobulin" evidence="1">
    <location>
        <begin position="108"/>
        <end position="209"/>
    </location>
</feature>
<organism evidence="2 3">
    <name type="scientific">Cirrhinus mrigala</name>
    <name type="common">Mrigala</name>
    <dbReference type="NCBI Taxonomy" id="683832"/>
    <lineage>
        <taxon>Eukaryota</taxon>
        <taxon>Metazoa</taxon>
        <taxon>Chordata</taxon>
        <taxon>Craniata</taxon>
        <taxon>Vertebrata</taxon>
        <taxon>Euteleostomi</taxon>
        <taxon>Actinopterygii</taxon>
        <taxon>Neopterygii</taxon>
        <taxon>Teleostei</taxon>
        <taxon>Ostariophysi</taxon>
        <taxon>Cypriniformes</taxon>
        <taxon>Cyprinidae</taxon>
        <taxon>Labeoninae</taxon>
        <taxon>Labeonini</taxon>
        <taxon>Cirrhinus</taxon>
    </lineage>
</organism>
<dbReference type="InterPro" id="IPR013106">
    <property type="entry name" value="Ig_V-set"/>
</dbReference>
<protein>
    <recommendedName>
        <fullName evidence="1">Immunoglobulin domain-containing protein</fullName>
    </recommendedName>
</protein>
<dbReference type="InterPro" id="IPR036179">
    <property type="entry name" value="Ig-like_dom_sf"/>
</dbReference>